<feature type="transmembrane region" description="Helical" evidence="6">
    <location>
        <begin position="160"/>
        <end position="180"/>
    </location>
</feature>
<comment type="subcellular location">
    <subcellularLocation>
        <location evidence="1">Cell membrane</location>
        <topology evidence="1">Multi-pass membrane protein</topology>
    </subcellularLocation>
</comment>
<evidence type="ECO:0000313" key="7">
    <source>
        <dbReference type="EMBL" id="ETW13260.1"/>
    </source>
</evidence>
<keyword evidence="3 6" id="KW-0812">Transmembrane</keyword>
<dbReference type="STRING" id="1379903.ATO8_08611"/>
<dbReference type="Pfam" id="PF09678">
    <property type="entry name" value="Caa3_CtaG"/>
    <property type="match status" value="1"/>
</dbReference>
<evidence type="ECO:0000256" key="1">
    <source>
        <dbReference type="ARBA" id="ARBA00004651"/>
    </source>
</evidence>
<protein>
    <submittedName>
        <fullName evidence="7">Cytochrome C oxidase caa3-type, assembly factor CtaG-like protein</fullName>
    </submittedName>
</protein>
<feature type="transmembrane region" description="Helical" evidence="6">
    <location>
        <begin position="120"/>
        <end position="140"/>
    </location>
</feature>
<dbReference type="EMBL" id="AQQW01000004">
    <property type="protein sequence ID" value="ETW13260.1"/>
    <property type="molecule type" value="Genomic_DNA"/>
</dbReference>
<keyword evidence="8" id="KW-1185">Reference proteome</keyword>
<dbReference type="InterPro" id="IPR019108">
    <property type="entry name" value="Caa3_assmbl_CtaG-rel"/>
</dbReference>
<dbReference type="AlphaFoldDB" id="W4HMN8"/>
<dbReference type="RefSeq" id="WP_240476947.1">
    <property type="nucleotide sequence ID" value="NZ_AQQW01000004.1"/>
</dbReference>
<feature type="transmembrane region" description="Helical" evidence="6">
    <location>
        <begin position="61"/>
        <end position="77"/>
    </location>
</feature>
<evidence type="ECO:0000256" key="5">
    <source>
        <dbReference type="ARBA" id="ARBA00023136"/>
    </source>
</evidence>
<sequence length="194" mass="20045">MIAIRALPLGLGVAAIAGAYLLPWRAWLGFFPEHMVQHMTLVAIAAPLLVLGAAPRGRAPGIMLAAVLEAVVVWGWHLPAAHGLACLGGPWKLLEQATFLGAGLLVWWSALSAEEPLTGALGLLLTSMHMTLLGALLTLAPQPLYAETCALCGALDGQRLGGLLMLGIGTPIYLLGGLWLTARALGPDPAEGAA</sequence>
<reference evidence="7 8" key="1">
    <citation type="journal article" date="2014" name="Antonie Van Leeuwenhoek">
        <title>Roseivivax atlanticus sp. nov., isolated from surface seawater of the Atlantic Ocean.</title>
        <authorList>
            <person name="Li G."/>
            <person name="Lai Q."/>
            <person name="Liu X."/>
            <person name="Sun F."/>
            <person name="Shao Z."/>
        </authorList>
    </citation>
    <scope>NUCLEOTIDE SEQUENCE [LARGE SCALE GENOMIC DNA]</scope>
    <source>
        <strain evidence="7 8">22II-s10s</strain>
    </source>
</reference>
<gene>
    <name evidence="7" type="ORF">ATO8_08611</name>
</gene>
<dbReference type="Proteomes" id="UP000019063">
    <property type="component" value="Unassembled WGS sequence"/>
</dbReference>
<evidence type="ECO:0000313" key="8">
    <source>
        <dbReference type="Proteomes" id="UP000019063"/>
    </source>
</evidence>
<dbReference type="GO" id="GO:0005886">
    <property type="term" value="C:plasma membrane"/>
    <property type="evidence" value="ECO:0007669"/>
    <property type="project" value="UniProtKB-SubCell"/>
</dbReference>
<proteinExistence type="predicted"/>
<evidence type="ECO:0000256" key="6">
    <source>
        <dbReference type="SAM" id="Phobius"/>
    </source>
</evidence>
<name>W4HMN8_9RHOB</name>
<accession>W4HMN8</accession>
<keyword evidence="4 6" id="KW-1133">Transmembrane helix</keyword>
<feature type="transmembrane region" description="Helical" evidence="6">
    <location>
        <begin position="35"/>
        <end position="54"/>
    </location>
</feature>
<dbReference type="eggNOG" id="COG3336">
    <property type="taxonomic scope" value="Bacteria"/>
</dbReference>
<keyword evidence="2" id="KW-1003">Cell membrane</keyword>
<evidence type="ECO:0000256" key="2">
    <source>
        <dbReference type="ARBA" id="ARBA00022475"/>
    </source>
</evidence>
<organism evidence="7 8">
    <name type="scientific">Roseivivax marinus</name>
    <dbReference type="NCBI Taxonomy" id="1379903"/>
    <lineage>
        <taxon>Bacteria</taxon>
        <taxon>Pseudomonadati</taxon>
        <taxon>Pseudomonadota</taxon>
        <taxon>Alphaproteobacteria</taxon>
        <taxon>Rhodobacterales</taxon>
        <taxon>Roseobacteraceae</taxon>
        <taxon>Roseivivax</taxon>
    </lineage>
</organism>
<comment type="caution">
    <text evidence="7">The sequence shown here is derived from an EMBL/GenBank/DDBJ whole genome shotgun (WGS) entry which is preliminary data.</text>
</comment>
<evidence type="ECO:0000256" key="3">
    <source>
        <dbReference type="ARBA" id="ARBA00022692"/>
    </source>
</evidence>
<keyword evidence="5 6" id="KW-0472">Membrane</keyword>
<dbReference type="PATRIC" id="fig|1317118.6.peg.1787"/>
<evidence type="ECO:0000256" key="4">
    <source>
        <dbReference type="ARBA" id="ARBA00022989"/>
    </source>
</evidence>